<dbReference type="OrthoDB" id="9342775at2"/>
<evidence type="ECO:0000256" key="1">
    <source>
        <dbReference type="SAM" id="MobiDB-lite"/>
    </source>
</evidence>
<dbReference type="Proteomes" id="UP000075320">
    <property type="component" value="Unassembled WGS sequence"/>
</dbReference>
<gene>
    <name evidence="2" type="ORF">AZI86_01410</name>
</gene>
<reference evidence="2 3" key="1">
    <citation type="submission" date="2016-03" db="EMBL/GenBank/DDBJ databases">
        <authorList>
            <person name="Ploux O."/>
        </authorList>
    </citation>
    <scope>NUCLEOTIDE SEQUENCE [LARGE SCALE GENOMIC DNA]</scope>
    <source>
        <strain evidence="2 3">R0</strain>
    </source>
</reference>
<dbReference type="EMBL" id="LUKE01000001">
    <property type="protein sequence ID" value="KYG65762.1"/>
    <property type="molecule type" value="Genomic_DNA"/>
</dbReference>
<comment type="caution">
    <text evidence="2">The sequence shown here is derived from an EMBL/GenBank/DDBJ whole genome shotgun (WGS) entry which is preliminary data.</text>
</comment>
<feature type="region of interest" description="Disordered" evidence="1">
    <location>
        <begin position="40"/>
        <end position="59"/>
    </location>
</feature>
<dbReference type="RefSeq" id="WP_061833306.1">
    <property type="nucleotide sequence ID" value="NZ_LUKE01000001.1"/>
</dbReference>
<protein>
    <submittedName>
        <fullName evidence="2">Uncharacterized protein</fullName>
    </submittedName>
</protein>
<sequence length="59" mass="6982">MPKWLNALKARAIKLHETIKALDEMPMRMIQGEFYEEKKAEVRAPRKTTTSVEDLRPKR</sequence>
<accession>A0A150WMS2</accession>
<proteinExistence type="predicted"/>
<dbReference type="AlphaFoldDB" id="A0A150WMS2"/>
<evidence type="ECO:0000313" key="2">
    <source>
        <dbReference type="EMBL" id="KYG65762.1"/>
    </source>
</evidence>
<organism evidence="2 3">
    <name type="scientific">Bdellovibrio bacteriovorus</name>
    <dbReference type="NCBI Taxonomy" id="959"/>
    <lineage>
        <taxon>Bacteria</taxon>
        <taxon>Pseudomonadati</taxon>
        <taxon>Bdellovibrionota</taxon>
        <taxon>Bdellovibrionia</taxon>
        <taxon>Bdellovibrionales</taxon>
        <taxon>Pseudobdellovibrionaceae</taxon>
        <taxon>Bdellovibrio</taxon>
    </lineage>
</organism>
<keyword evidence="3" id="KW-1185">Reference proteome</keyword>
<evidence type="ECO:0000313" key="3">
    <source>
        <dbReference type="Proteomes" id="UP000075320"/>
    </source>
</evidence>
<name>A0A150WMS2_BDEBC</name>